<dbReference type="HOGENOM" id="CLU_091705_2_0_5"/>
<dbReference type="NCBIfam" id="TIGR01710">
    <property type="entry name" value="typeII_sec_gspG"/>
    <property type="match status" value="1"/>
</dbReference>
<evidence type="ECO:0000256" key="9">
    <source>
        <dbReference type="ARBA" id="ARBA00023136"/>
    </source>
</evidence>
<feature type="transmembrane region" description="Helical" evidence="10">
    <location>
        <begin position="40"/>
        <end position="59"/>
    </location>
</feature>
<dbReference type="InterPro" id="IPR000983">
    <property type="entry name" value="Bac_GSPG_pilin"/>
</dbReference>
<evidence type="ECO:0000256" key="8">
    <source>
        <dbReference type="ARBA" id="ARBA00022989"/>
    </source>
</evidence>
<accession>B2IBD2</accession>
<dbReference type="STRING" id="395963.Bind_1584"/>
<keyword evidence="13" id="KW-1185">Reference proteome</keyword>
<evidence type="ECO:0000256" key="6">
    <source>
        <dbReference type="ARBA" id="ARBA00022519"/>
    </source>
</evidence>
<sequence>MNDIRLIRPLHFLRLWDKRREPAQADVASASKAGFTLVEMLVVLAIIGLLVGLVAPRVLGQLSEAKVKTAHIQIESFKNALDLYFLDAGRFPSTNEGLMALSAPPPGQSNWNGPYLKGTSVPRDPWNHPYLYRSPGANGRPYDIVSLGPSGREGSTEPGAGAVTSW</sequence>
<dbReference type="RefSeq" id="WP_012384573.1">
    <property type="nucleotide sequence ID" value="NC_010581.1"/>
</dbReference>
<organism evidence="12 13">
    <name type="scientific">Beijerinckia indica subsp. indica (strain ATCC 9039 / DSM 1715 / NCIMB 8712)</name>
    <dbReference type="NCBI Taxonomy" id="395963"/>
    <lineage>
        <taxon>Bacteria</taxon>
        <taxon>Pseudomonadati</taxon>
        <taxon>Pseudomonadota</taxon>
        <taxon>Alphaproteobacteria</taxon>
        <taxon>Hyphomicrobiales</taxon>
        <taxon>Beijerinckiaceae</taxon>
        <taxon>Beijerinckia</taxon>
    </lineage>
</organism>
<dbReference type="SUPFAM" id="SSF54523">
    <property type="entry name" value="Pili subunits"/>
    <property type="match status" value="1"/>
</dbReference>
<evidence type="ECO:0000256" key="2">
    <source>
        <dbReference type="ARBA" id="ARBA00009984"/>
    </source>
</evidence>
<evidence type="ECO:0000256" key="3">
    <source>
        <dbReference type="ARBA" id="ARBA00020042"/>
    </source>
</evidence>
<keyword evidence="8 10" id="KW-1133">Transmembrane helix</keyword>
<comment type="similarity">
    <text evidence="2">Belongs to the GSP G family.</text>
</comment>
<dbReference type="GO" id="GO:0015628">
    <property type="term" value="P:protein secretion by the type II secretion system"/>
    <property type="evidence" value="ECO:0007669"/>
    <property type="project" value="InterPro"/>
</dbReference>
<dbReference type="PANTHER" id="PTHR30093:SF45">
    <property type="entry name" value="TYPE II SECRETION SYSTEM CORE PROTEIN G"/>
    <property type="match status" value="1"/>
</dbReference>
<dbReference type="KEGG" id="bid:Bind_1584"/>
<dbReference type="NCBIfam" id="TIGR02532">
    <property type="entry name" value="IV_pilin_GFxxxE"/>
    <property type="match status" value="1"/>
</dbReference>
<proteinExistence type="inferred from homology"/>
<dbReference type="AlphaFoldDB" id="B2IBD2"/>
<evidence type="ECO:0000313" key="12">
    <source>
        <dbReference type="EMBL" id="ACB95216.1"/>
    </source>
</evidence>
<evidence type="ECO:0000256" key="1">
    <source>
        <dbReference type="ARBA" id="ARBA00004377"/>
    </source>
</evidence>
<evidence type="ECO:0000256" key="10">
    <source>
        <dbReference type="SAM" id="Phobius"/>
    </source>
</evidence>
<dbReference type="InterPro" id="IPR045584">
    <property type="entry name" value="Pilin-like"/>
</dbReference>
<evidence type="ECO:0000313" key="13">
    <source>
        <dbReference type="Proteomes" id="UP000001695"/>
    </source>
</evidence>
<comment type="subcellular location">
    <subcellularLocation>
        <location evidence="1">Cell inner membrane</location>
        <topology evidence="1">Single-pass membrane protein</topology>
    </subcellularLocation>
</comment>
<dbReference type="InterPro" id="IPR010054">
    <property type="entry name" value="Type2_sec_GspG"/>
</dbReference>
<protein>
    <recommendedName>
        <fullName evidence="3">Type II secretion system core protein G</fullName>
    </recommendedName>
</protein>
<dbReference type="Proteomes" id="UP000001695">
    <property type="component" value="Chromosome"/>
</dbReference>
<dbReference type="PANTHER" id="PTHR30093">
    <property type="entry name" value="GENERAL SECRETION PATHWAY PROTEIN G"/>
    <property type="match status" value="1"/>
</dbReference>
<evidence type="ECO:0000256" key="7">
    <source>
        <dbReference type="ARBA" id="ARBA00022692"/>
    </source>
</evidence>
<keyword evidence="6" id="KW-0997">Cell inner membrane</keyword>
<gene>
    <name evidence="12" type="ordered locus">Bind_1584</name>
</gene>
<evidence type="ECO:0000256" key="4">
    <source>
        <dbReference type="ARBA" id="ARBA00022475"/>
    </source>
</evidence>
<dbReference type="eggNOG" id="COG2165">
    <property type="taxonomic scope" value="Bacteria"/>
</dbReference>
<reference evidence="12 13" key="2">
    <citation type="journal article" date="2010" name="J. Bacteriol.">
        <title>Complete genome sequence of Beijerinckia indica subsp. indica.</title>
        <authorList>
            <person name="Tamas I."/>
            <person name="Dedysh S.N."/>
            <person name="Liesack W."/>
            <person name="Stott M.B."/>
            <person name="Alam M."/>
            <person name="Murrell J.C."/>
            <person name="Dunfield P.F."/>
        </authorList>
    </citation>
    <scope>NUCLEOTIDE SEQUENCE [LARGE SCALE GENOMIC DNA]</scope>
    <source>
        <strain evidence="13">ATCC 9039 / DSM 1715 / NCIMB 8712</strain>
    </source>
</reference>
<evidence type="ECO:0000259" key="11">
    <source>
        <dbReference type="Pfam" id="PF08334"/>
    </source>
</evidence>
<dbReference type="Gene3D" id="3.30.700.10">
    <property type="entry name" value="Glycoprotein, Type 4 Pilin"/>
    <property type="match status" value="1"/>
</dbReference>
<keyword evidence="9 10" id="KW-0472">Membrane</keyword>
<feature type="domain" description="Type II secretion system protein GspG C-terminal" evidence="11">
    <location>
        <begin position="57"/>
        <end position="158"/>
    </location>
</feature>
<dbReference type="GO" id="GO:0015627">
    <property type="term" value="C:type II protein secretion system complex"/>
    <property type="evidence" value="ECO:0007669"/>
    <property type="project" value="InterPro"/>
</dbReference>
<keyword evidence="7 10" id="KW-0812">Transmembrane</keyword>
<evidence type="ECO:0000256" key="5">
    <source>
        <dbReference type="ARBA" id="ARBA00022481"/>
    </source>
</evidence>
<dbReference type="InterPro" id="IPR012902">
    <property type="entry name" value="N_methyl_site"/>
</dbReference>
<dbReference type="Pfam" id="PF08334">
    <property type="entry name" value="T2SSG"/>
    <property type="match status" value="1"/>
</dbReference>
<dbReference type="PROSITE" id="PS00409">
    <property type="entry name" value="PROKAR_NTER_METHYL"/>
    <property type="match status" value="1"/>
</dbReference>
<dbReference type="InterPro" id="IPR013545">
    <property type="entry name" value="T2SS_protein-GspG_C"/>
</dbReference>
<dbReference type="PRINTS" id="PR00813">
    <property type="entry name" value="BCTERIALGSPG"/>
</dbReference>
<keyword evidence="4" id="KW-1003">Cell membrane</keyword>
<dbReference type="OrthoDB" id="9795612at2"/>
<dbReference type="Pfam" id="PF07963">
    <property type="entry name" value="N_methyl"/>
    <property type="match status" value="1"/>
</dbReference>
<name>B2IBD2_BEII9</name>
<reference evidence="13" key="1">
    <citation type="submission" date="2008-03" db="EMBL/GenBank/DDBJ databases">
        <title>Complete sequence of chromosome of Beijerinckia indica subsp. indica ATCC 9039.</title>
        <authorList>
            <consortium name="US DOE Joint Genome Institute"/>
            <person name="Copeland A."/>
            <person name="Lucas S."/>
            <person name="Lapidus A."/>
            <person name="Glavina del Rio T."/>
            <person name="Dalin E."/>
            <person name="Tice H."/>
            <person name="Bruce D."/>
            <person name="Goodwin L."/>
            <person name="Pitluck S."/>
            <person name="LaButti K."/>
            <person name="Schmutz J."/>
            <person name="Larimer F."/>
            <person name="Land M."/>
            <person name="Hauser L."/>
            <person name="Kyrpides N."/>
            <person name="Mikhailova N."/>
            <person name="Dunfield P.F."/>
            <person name="Dedysh S.N."/>
            <person name="Liesack W."/>
            <person name="Saw J.H."/>
            <person name="Alam M."/>
            <person name="Chen Y."/>
            <person name="Murrell J.C."/>
            <person name="Richardson P."/>
        </authorList>
    </citation>
    <scope>NUCLEOTIDE SEQUENCE [LARGE SCALE GENOMIC DNA]</scope>
    <source>
        <strain evidence="13">ATCC 9039 / DSM 1715 / NCIMB 8712</strain>
    </source>
</reference>
<dbReference type="GO" id="GO:0005886">
    <property type="term" value="C:plasma membrane"/>
    <property type="evidence" value="ECO:0007669"/>
    <property type="project" value="UniProtKB-SubCell"/>
</dbReference>
<keyword evidence="5" id="KW-0488">Methylation</keyword>
<dbReference type="EMBL" id="CP001016">
    <property type="protein sequence ID" value="ACB95216.1"/>
    <property type="molecule type" value="Genomic_DNA"/>
</dbReference>